<dbReference type="InterPro" id="IPR005467">
    <property type="entry name" value="His_kinase_dom"/>
</dbReference>
<dbReference type="InterPro" id="IPR003661">
    <property type="entry name" value="HisK_dim/P_dom"/>
</dbReference>
<feature type="domain" description="Histidine kinase" evidence="15">
    <location>
        <begin position="508"/>
        <end position="731"/>
    </location>
</feature>
<dbReference type="PROSITE" id="PS50109">
    <property type="entry name" value="HIS_KIN"/>
    <property type="match status" value="1"/>
</dbReference>
<dbReference type="InterPro" id="IPR004358">
    <property type="entry name" value="Sig_transdc_His_kin-like_C"/>
</dbReference>
<dbReference type="Gene3D" id="3.30.450.40">
    <property type="match status" value="1"/>
</dbReference>
<dbReference type="InterPro" id="IPR003018">
    <property type="entry name" value="GAF"/>
</dbReference>
<dbReference type="STRING" id="1802593.A2172_03095"/>
<accession>A0A1G1W5N9</accession>
<dbReference type="SUPFAM" id="SSF55781">
    <property type="entry name" value="GAF domain-like"/>
    <property type="match status" value="1"/>
</dbReference>
<evidence type="ECO:0000256" key="4">
    <source>
        <dbReference type="ARBA" id="ARBA00012438"/>
    </source>
</evidence>
<dbReference type="PANTHER" id="PTHR43711:SF31">
    <property type="entry name" value="HISTIDINE KINASE"/>
    <property type="match status" value="1"/>
</dbReference>
<dbReference type="SUPFAM" id="SSF47384">
    <property type="entry name" value="Homodimeric domain of signal transducing histidine kinase"/>
    <property type="match status" value="1"/>
</dbReference>
<keyword evidence="14" id="KW-1133">Transmembrane helix</keyword>
<reference evidence="16 17" key="1">
    <citation type="journal article" date="2016" name="Nat. Commun.">
        <title>Thousands of microbial genomes shed light on interconnected biogeochemical processes in an aquifer system.</title>
        <authorList>
            <person name="Anantharaman K."/>
            <person name="Brown C.T."/>
            <person name="Hug L.A."/>
            <person name="Sharon I."/>
            <person name="Castelle C.J."/>
            <person name="Probst A.J."/>
            <person name="Thomas B.C."/>
            <person name="Singh A."/>
            <person name="Wilkins M.J."/>
            <person name="Karaoz U."/>
            <person name="Brodie E.L."/>
            <person name="Williams K.H."/>
            <person name="Hubbard S.S."/>
            <person name="Banfield J.F."/>
        </authorList>
    </citation>
    <scope>NUCLEOTIDE SEQUENCE [LARGE SCALE GENOMIC DNA]</scope>
</reference>
<evidence type="ECO:0000256" key="3">
    <source>
        <dbReference type="ARBA" id="ARBA00004314"/>
    </source>
</evidence>
<evidence type="ECO:0000256" key="11">
    <source>
        <dbReference type="ARBA" id="ARBA00023012"/>
    </source>
</evidence>
<evidence type="ECO:0000256" key="5">
    <source>
        <dbReference type="ARBA" id="ARBA00022475"/>
    </source>
</evidence>
<comment type="catalytic activity">
    <reaction evidence="1">
        <text>ATP + protein L-histidine = ADP + protein N-phospho-L-histidine.</text>
        <dbReference type="EC" id="2.7.13.3"/>
    </reaction>
</comment>
<evidence type="ECO:0000256" key="10">
    <source>
        <dbReference type="ARBA" id="ARBA00022840"/>
    </source>
</evidence>
<dbReference type="Pfam" id="PF02518">
    <property type="entry name" value="HATPase_c"/>
    <property type="match status" value="1"/>
</dbReference>
<dbReference type="PANTHER" id="PTHR43711">
    <property type="entry name" value="TWO-COMPONENT HISTIDINE KINASE"/>
    <property type="match status" value="1"/>
</dbReference>
<feature type="transmembrane region" description="Helical" evidence="14">
    <location>
        <begin position="199"/>
        <end position="218"/>
    </location>
</feature>
<evidence type="ECO:0000256" key="9">
    <source>
        <dbReference type="ARBA" id="ARBA00022777"/>
    </source>
</evidence>
<dbReference type="EC" id="2.7.13.3" evidence="4"/>
<dbReference type="InterPro" id="IPR029016">
    <property type="entry name" value="GAF-like_dom_sf"/>
</dbReference>
<feature type="transmembrane region" description="Helical" evidence="14">
    <location>
        <begin position="233"/>
        <end position="252"/>
    </location>
</feature>
<dbReference type="SMART" id="SM00388">
    <property type="entry name" value="HisKA"/>
    <property type="match status" value="1"/>
</dbReference>
<dbReference type="InterPro" id="IPR036097">
    <property type="entry name" value="HisK_dim/P_sf"/>
</dbReference>
<name>A0A1G1W5N9_9BACT</name>
<dbReference type="InterPro" id="IPR003594">
    <property type="entry name" value="HATPase_dom"/>
</dbReference>
<protein>
    <recommendedName>
        <fullName evidence="4">histidine kinase</fullName>
        <ecNumber evidence="4">2.7.13.3</ecNumber>
    </recommendedName>
</protein>
<sequence>MATNNFISIATVITSFLLGTYIIYKDPRNKINLAFAVSTFCVTGWVLVNYLADTAKTPEQALFWARMALATPIIIPLSLLYFSRVFPIQSKPFKRLNWFLISLPTIIILILTPTKLNIGNVSFTDSGQETIVGPLYIPFAIYFIAYIFATFFNLFKSYKTLGGSYKNQIRYLFLGLTGFFVIALLTNAVLPIFGLSSLVSFGPLASLIFLFSVSYAIVKHRLLDIEVIIRRSLVYSILLATLTGLYSILVFGLNRVFLPEGTAAFPRITDIIAIVLVALTVDPLKRIIERSTDKVFFKARYNMEETLNQVSEKIASVIELPQLVAEIKKVLKESVKVSKVAIYAKADHHYVLLDSTNDFHHHLDISTEKKHFIKDYLEKNPKLVVLSDVNQDLQDNKWVDPSLAETVKALSEHKVEIIAPLLVKGGLTGAMFLGEKLSQDIYSNEDLRFIEILSHQAALALENAKLYQEEKLYGVHLKQEVENATTNLRAANERLKELDQAKDEFVSVASHELRTPMTAIKSYIWLALHNRAGEVNDKLRDYLDKVYTSSERMIALIGDMLNVSRIETGRIQMEIAVVSVYKVVEMILSDLSAKAAELGVTLTAEKENIIPLVKADRNKLAEILMNLAGNSLKFTPRGGKVVITAKKNGSAVEISVADTGVGISKENMTRLFAKFGRIESSYATAGQAASTGTGLGLWISKNYVEKMGGKIWVNSTLGKGTTFTFSLPVASGAKEETEIKEESFVPRKVIT</sequence>
<evidence type="ECO:0000313" key="16">
    <source>
        <dbReference type="EMBL" id="OGY22900.1"/>
    </source>
</evidence>
<dbReference type="GO" id="GO:0045121">
    <property type="term" value="C:membrane raft"/>
    <property type="evidence" value="ECO:0007669"/>
    <property type="project" value="UniProtKB-SubCell"/>
</dbReference>
<dbReference type="SUPFAM" id="SSF55874">
    <property type="entry name" value="ATPase domain of HSP90 chaperone/DNA topoisomerase II/histidine kinase"/>
    <property type="match status" value="1"/>
</dbReference>
<evidence type="ECO:0000256" key="7">
    <source>
        <dbReference type="ARBA" id="ARBA00022679"/>
    </source>
</evidence>
<dbReference type="InterPro" id="IPR031621">
    <property type="entry name" value="HisKA_7TM"/>
</dbReference>
<keyword evidence="11" id="KW-0902">Two-component regulatory system</keyword>
<feature type="transmembrane region" description="Helical" evidence="14">
    <location>
        <begin position="63"/>
        <end position="83"/>
    </location>
</feature>
<keyword evidence="5" id="KW-1003">Cell membrane</keyword>
<feature type="transmembrane region" description="Helical" evidence="14">
    <location>
        <begin position="31"/>
        <end position="51"/>
    </location>
</feature>
<evidence type="ECO:0000259" key="15">
    <source>
        <dbReference type="PROSITE" id="PS50109"/>
    </source>
</evidence>
<evidence type="ECO:0000256" key="2">
    <source>
        <dbReference type="ARBA" id="ARBA00004236"/>
    </source>
</evidence>
<keyword evidence="13" id="KW-0175">Coiled coil</keyword>
<evidence type="ECO:0000256" key="6">
    <source>
        <dbReference type="ARBA" id="ARBA00022553"/>
    </source>
</evidence>
<dbReference type="Pfam" id="PF16927">
    <property type="entry name" value="HisKA_7TM"/>
    <property type="match status" value="1"/>
</dbReference>
<feature type="transmembrane region" description="Helical" evidence="14">
    <location>
        <begin position="136"/>
        <end position="155"/>
    </location>
</feature>
<proteinExistence type="predicted"/>
<evidence type="ECO:0000256" key="14">
    <source>
        <dbReference type="SAM" id="Phobius"/>
    </source>
</evidence>
<dbReference type="GO" id="GO:0005886">
    <property type="term" value="C:plasma membrane"/>
    <property type="evidence" value="ECO:0007669"/>
    <property type="project" value="UniProtKB-SubCell"/>
</dbReference>
<dbReference type="InterPro" id="IPR050736">
    <property type="entry name" value="Sensor_HK_Regulatory"/>
</dbReference>
<evidence type="ECO:0000256" key="1">
    <source>
        <dbReference type="ARBA" id="ARBA00000085"/>
    </source>
</evidence>
<keyword evidence="14" id="KW-0812">Transmembrane</keyword>
<evidence type="ECO:0000313" key="17">
    <source>
        <dbReference type="Proteomes" id="UP000176631"/>
    </source>
</evidence>
<dbReference type="Pfam" id="PF00512">
    <property type="entry name" value="HisKA"/>
    <property type="match status" value="1"/>
</dbReference>
<comment type="caution">
    <text evidence="16">The sequence shown here is derived from an EMBL/GenBank/DDBJ whole genome shotgun (WGS) entry which is preliminary data.</text>
</comment>
<dbReference type="Gene3D" id="1.10.287.130">
    <property type="match status" value="1"/>
</dbReference>
<dbReference type="PRINTS" id="PR00344">
    <property type="entry name" value="BCTRLSENSOR"/>
</dbReference>
<dbReference type="EMBL" id="MHCP01000030">
    <property type="protein sequence ID" value="OGY22900.1"/>
    <property type="molecule type" value="Genomic_DNA"/>
</dbReference>
<dbReference type="Proteomes" id="UP000176631">
    <property type="component" value="Unassembled WGS sequence"/>
</dbReference>
<dbReference type="Gene3D" id="3.30.565.10">
    <property type="entry name" value="Histidine kinase-like ATPase, C-terminal domain"/>
    <property type="match status" value="1"/>
</dbReference>
<evidence type="ECO:0000256" key="12">
    <source>
        <dbReference type="ARBA" id="ARBA00023136"/>
    </source>
</evidence>
<keyword evidence="9" id="KW-0418">Kinase</keyword>
<keyword evidence="6" id="KW-0597">Phosphoprotein</keyword>
<dbReference type="GO" id="GO:0000155">
    <property type="term" value="F:phosphorelay sensor kinase activity"/>
    <property type="evidence" value="ECO:0007669"/>
    <property type="project" value="InterPro"/>
</dbReference>
<feature type="transmembrane region" description="Helical" evidence="14">
    <location>
        <begin position="171"/>
        <end position="193"/>
    </location>
</feature>
<comment type="subcellular location">
    <subcellularLocation>
        <location evidence="2">Cell membrane</location>
    </subcellularLocation>
    <subcellularLocation>
        <location evidence="3">Membrane raft</location>
        <topology evidence="3">Multi-pass membrane protein</topology>
    </subcellularLocation>
</comment>
<organism evidence="16 17">
    <name type="scientific">Candidatus Woykebacteria bacterium RBG_13_40_15</name>
    <dbReference type="NCBI Taxonomy" id="1802593"/>
    <lineage>
        <taxon>Bacteria</taxon>
        <taxon>Candidatus Woykeibacteriota</taxon>
    </lineage>
</organism>
<dbReference type="CDD" id="cd00082">
    <property type="entry name" value="HisKA"/>
    <property type="match status" value="1"/>
</dbReference>
<evidence type="ECO:0000256" key="8">
    <source>
        <dbReference type="ARBA" id="ARBA00022741"/>
    </source>
</evidence>
<dbReference type="FunFam" id="3.30.565.10:FF:000023">
    <property type="entry name" value="PAS domain-containing sensor histidine kinase"/>
    <property type="match status" value="1"/>
</dbReference>
<dbReference type="SMART" id="SM00387">
    <property type="entry name" value="HATPase_c"/>
    <property type="match status" value="1"/>
</dbReference>
<dbReference type="FunFam" id="1.10.287.130:FF:000001">
    <property type="entry name" value="Two-component sensor histidine kinase"/>
    <property type="match status" value="1"/>
</dbReference>
<feature type="transmembrane region" description="Helical" evidence="14">
    <location>
        <begin position="95"/>
        <end position="116"/>
    </location>
</feature>
<feature type="coiled-coil region" evidence="13">
    <location>
        <begin position="474"/>
        <end position="508"/>
    </location>
</feature>
<keyword evidence="8" id="KW-0547">Nucleotide-binding</keyword>
<dbReference type="InterPro" id="IPR036890">
    <property type="entry name" value="HATPase_C_sf"/>
</dbReference>
<gene>
    <name evidence="16" type="ORF">A2172_03095</name>
</gene>
<keyword evidence="10" id="KW-0067">ATP-binding</keyword>
<dbReference type="GO" id="GO:0005524">
    <property type="term" value="F:ATP binding"/>
    <property type="evidence" value="ECO:0007669"/>
    <property type="project" value="UniProtKB-KW"/>
</dbReference>
<feature type="transmembrane region" description="Helical" evidence="14">
    <location>
        <begin position="6"/>
        <end position="24"/>
    </location>
</feature>
<dbReference type="AlphaFoldDB" id="A0A1G1W5N9"/>
<keyword evidence="7" id="KW-0808">Transferase</keyword>
<dbReference type="SMART" id="SM00065">
    <property type="entry name" value="GAF"/>
    <property type="match status" value="1"/>
</dbReference>
<keyword evidence="12 14" id="KW-0472">Membrane</keyword>
<evidence type="ECO:0000256" key="13">
    <source>
        <dbReference type="SAM" id="Coils"/>
    </source>
</evidence>